<evidence type="ECO:0000313" key="2">
    <source>
        <dbReference type="EMBL" id="AOR76481.1"/>
    </source>
</evidence>
<accession>A0A031K294</accession>
<dbReference type="AlphaFoldDB" id="A0A031K294"/>
<evidence type="ECO:0000313" key="4">
    <source>
        <dbReference type="Proteomes" id="UP000024329"/>
    </source>
</evidence>
<sequence length="173" mass="18410">MRGPLLCGIVLGAGLLLSCAPRVRPGAASSPAPAGEELRISRGPCFGFCPVYKVAVTPAGRVDFTGERHTAVLGQRAHSVGRATYEDVRRALAPMRPQTGEERAHACTEAATDMSSVTIEWIGADSRRTALTYNMGCRSPEGSAMARTVEQQLGRLGVEEWAAQKTWPGDSRG</sequence>
<dbReference type="EMBL" id="CP017075">
    <property type="protein sequence ID" value="AOR76481.1"/>
    <property type="molecule type" value="Genomic_DNA"/>
</dbReference>
<organism evidence="3 4">
    <name type="scientific">Novosphingobium resinovorum</name>
    <dbReference type="NCBI Taxonomy" id="158500"/>
    <lineage>
        <taxon>Bacteria</taxon>
        <taxon>Pseudomonadati</taxon>
        <taxon>Pseudomonadota</taxon>
        <taxon>Alphaproteobacteria</taxon>
        <taxon>Sphingomonadales</taxon>
        <taxon>Sphingomonadaceae</taxon>
        <taxon>Novosphingobium</taxon>
    </lineage>
</organism>
<gene>
    <name evidence="2" type="ORF">BES08_06790</name>
    <name evidence="3" type="ORF">BV97_01261</name>
</gene>
<dbReference type="OrthoDB" id="7172369at2"/>
<reference evidence="5" key="3">
    <citation type="journal article" date="2017" name="J. Biotechnol.">
        <title>Complete genome sequence of Novosphingobium resinovorum SA1, a versatile xenobiotic-degrading bacterium capable of utilizing sulfanilic acid.</title>
        <authorList>
            <person name="Hegedus B."/>
            <person name="Kos P.B."/>
            <person name="Balint B."/>
            <person name="Maroti G."/>
            <person name="Gan H.M."/>
            <person name="Perei K."/>
            <person name="Rakhely G."/>
        </authorList>
    </citation>
    <scope>NUCLEOTIDE SEQUENCE [LARGE SCALE GENOMIC DNA]</scope>
    <source>
        <strain evidence="5">SA1</strain>
    </source>
</reference>
<protein>
    <recommendedName>
        <fullName evidence="1">DUF6438 domain-containing protein</fullName>
    </recommendedName>
</protein>
<dbReference type="InterPro" id="IPR045497">
    <property type="entry name" value="DUF6438"/>
</dbReference>
<dbReference type="Proteomes" id="UP000024329">
    <property type="component" value="Unassembled WGS sequence"/>
</dbReference>
<dbReference type="Proteomes" id="UP000094626">
    <property type="component" value="Chromosome"/>
</dbReference>
<dbReference type="RefSeq" id="WP_069707916.1">
    <property type="nucleotide sequence ID" value="NZ_CP017075.1"/>
</dbReference>
<dbReference type="STRING" id="158500.BES08_06790"/>
<evidence type="ECO:0000313" key="5">
    <source>
        <dbReference type="Proteomes" id="UP000094626"/>
    </source>
</evidence>
<proteinExistence type="predicted"/>
<dbReference type="PATRIC" id="fig|158500.4.peg.1296"/>
<feature type="domain" description="DUF6438" evidence="1">
    <location>
        <begin position="37"/>
        <end position="151"/>
    </location>
</feature>
<dbReference type="EMBL" id="JFYZ01000003">
    <property type="protein sequence ID" value="EZP83158.1"/>
    <property type="molecule type" value="Genomic_DNA"/>
</dbReference>
<dbReference type="eggNOG" id="ENOG5033DBE">
    <property type="taxonomic scope" value="Bacteria"/>
</dbReference>
<keyword evidence="5" id="KW-1185">Reference proteome</keyword>
<dbReference type="Pfam" id="PF20033">
    <property type="entry name" value="DUF6438"/>
    <property type="match status" value="1"/>
</dbReference>
<reference evidence="3 4" key="1">
    <citation type="submission" date="2014-03" db="EMBL/GenBank/DDBJ databases">
        <title>Whole genome sequence of Novosphingobium resinovorum KF1.</title>
        <authorList>
            <person name="Gan H.M."/>
            <person name="Gan H.Y."/>
            <person name="Chew T.H."/>
            <person name="Savka M.A."/>
        </authorList>
    </citation>
    <scope>NUCLEOTIDE SEQUENCE [LARGE SCALE GENOMIC DNA]</scope>
    <source>
        <strain evidence="3 4">KF1</strain>
    </source>
</reference>
<dbReference type="PROSITE" id="PS51257">
    <property type="entry name" value="PROKAR_LIPOPROTEIN"/>
    <property type="match status" value="1"/>
</dbReference>
<evidence type="ECO:0000259" key="1">
    <source>
        <dbReference type="Pfam" id="PF20033"/>
    </source>
</evidence>
<dbReference type="KEGG" id="nre:BES08_06790"/>
<name>A0A031K294_9SPHN</name>
<evidence type="ECO:0000313" key="3">
    <source>
        <dbReference type="EMBL" id="EZP83158.1"/>
    </source>
</evidence>
<reference evidence="2" key="2">
    <citation type="submission" date="2016-08" db="EMBL/GenBank/DDBJ databases">
        <authorList>
            <person name="Seilhamer J.J."/>
        </authorList>
    </citation>
    <scope>NUCLEOTIDE SEQUENCE [LARGE SCALE GENOMIC DNA]</scope>
    <source>
        <strain evidence="2">SA1</strain>
    </source>
</reference>